<dbReference type="EMBL" id="UINC01191820">
    <property type="protein sequence ID" value="SVE06644.1"/>
    <property type="molecule type" value="Genomic_DNA"/>
</dbReference>
<gene>
    <name evidence="2" type="ORF">METZ01_LOCUS459498</name>
</gene>
<organism evidence="2">
    <name type="scientific">marine metagenome</name>
    <dbReference type="NCBI Taxonomy" id="408172"/>
    <lineage>
        <taxon>unclassified sequences</taxon>
        <taxon>metagenomes</taxon>
        <taxon>ecological metagenomes</taxon>
    </lineage>
</organism>
<keyword evidence="1" id="KW-0812">Transmembrane</keyword>
<proteinExistence type="predicted"/>
<keyword evidence="1" id="KW-0472">Membrane</keyword>
<name>A0A383AG55_9ZZZZ</name>
<dbReference type="AlphaFoldDB" id="A0A383AG55"/>
<evidence type="ECO:0000313" key="2">
    <source>
        <dbReference type="EMBL" id="SVE06644.1"/>
    </source>
</evidence>
<accession>A0A383AG55</accession>
<keyword evidence="1" id="KW-1133">Transmembrane helix</keyword>
<sequence>MMHSRIGNYLLCVGITATLIGGLVTLLWKWRMPKPFVWNAQ</sequence>
<reference evidence="2" key="1">
    <citation type="submission" date="2018-05" db="EMBL/GenBank/DDBJ databases">
        <authorList>
            <person name="Lanie J.A."/>
            <person name="Ng W.-L."/>
            <person name="Kazmierczak K.M."/>
            <person name="Andrzejewski T.M."/>
            <person name="Davidsen T.M."/>
            <person name="Wayne K.J."/>
            <person name="Tettelin H."/>
            <person name="Glass J.I."/>
            <person name="Rusch D."/>
            <person name="Podicherti R."/>
            <person name="Tsui H.-C.T."/>
            <person name="Winkler M.E."/>
        </authorList>
    </citation>
    <scope>NUCLEOTIDE SEQUENCE</scope>
</reference>
<protein>
    <submittedName>
        <fullName evidence="2">Uncharacterized protein</fullName>
    </submittedName>
</protein>
<feature type="transmembrane region" description="Helical" evidence="1">
    <location>
        <begin position="6"/>
        <end position="28"/>
    </location>
</feature>
<evidence type="ECO:0000256" key="1">
    <source>
        <dbReference type="SAM" id="Phobius"/>
    </source>
</evidence>